<gene>
    <name evidence="1" type="primary">101</name>
    <name evidence="1" type="ORF">PBI_CHE12_101</name>
</gene>
<dbReference type="RefSeq" id="YP_655680.1">
    <property type="nucleotide sequence ID" value="NC_008203.1"/>
</dbReference>
<proteinExistence type="predicted"/>
<evidence type="ECO:0000313" key="1">
    <source>
        <dbReference type="EMBL" id="ABE67420.1"/>
    </source>
</evidence>
<dbReference type="Proteomes" id="UP000002541">
    <property type="component" value="Segment"/>
</dbReference>
<organism evidence="1 2">
    <name type="scientific">Mycobacterium phage Che12</name>
    <dbReference type="NCBI Taxonomy" id="2911435"/>
    <lineage>
        <taxon>Viruses</taxon>
        <taxon>Duplodnaviria</taxon>
        <taxon>Heunggongvirae</taxon>
        <taxon>Uroviricota</taxon>
        <taxon>Caudoviricetes</taxon>
        <taxon>Fromanvirus</taxon>
        <taxon>Fromanvirus Che12</taxon>
    </lineage>
</organism>
<reference evidence="1 2" key="1">
    <citation type="journal article" date="2006" name="PLoS Genet.">
        <title>Exploring the mycobacteriophage metaproteome: phage genomics as an educational platform.</title>
        <authorList>
            <person name="Hatfull G.F."/>
            <person name="Pedulla M.L."/>
            <person name="Jacobs-Sera D."/>
            <person name="Cichon P.M."/>
            <person name="Foley A."/>
            <person name="Ford M.E."/>
            <person name="Gonda R.M."/>
            <person name="Houtz J.M."/>
            <person name="Hryckowian A.J."/>
            <person name="Kelchner V.A."/>
            <person name="Namburi S."/>
            <person name="Pajcini K.V."/>
            <person name="Popovich M.G."/>
            <person name="Schleicher D.T."/>
            <person name="Simanek B.Z."/>
            <person name="Smith A.L."/>
            <person name="Zdanowicz G.M."/>
            <person name="Kumar V."/>
            <person name="Peebles C.L."/>
            <person name="Jacobs W.R.Jr."/>
            <person name="Lawrence J.G."/>
            <person name="Hendrix R.W."/>
        </authorList>
    </citation>
    <scope>NUCLEOTIDE SEQUENCE [LARGE SCALE GENOMIC DNA]</scope>
</reference>
<dbReference type="EMBL" id="DQ398043">
    <property type="protein sequence ID" value="ABE67420.1"/>
    <property type="molecule type" value="Genomic_DNA"/>
</dbReference>
<name>Q1A0B6_9CAUD</name>
<sequence length="108" mass="12028">MHEHREVRVTARESVKTPFVAPELSAPRLVDLEAEKGLKGWTDFDTKVPDLRGDHLPKGLVESRIEAIKVGTVIRKTPAARNVRVVSPTGPNAYHKAMRERAARLAAR</sequence>
<accession>Q1A0B6</accession>
<dbReference type="OrthoDB" id="18089at10239"/>
<dbReference type="KEGG" id="vg:4156904"/>
<evidence type="ECO:0000313" key="2">
    <source>
        <dbReference type="Proteomes" id="UP000002541"/>
    </source>
</evidence>
<protein>
    <submittedName>
        <fullName evidence="1">Uncharacterized protein</fullName>
    </submittedName>
</protein>
<keyword evidence="2" id="KW-1185">Reference proteome</keyword>